<evidence type="ECO:0000256" key="1">
    <source>
        <dbReference type="SAM" id="SignalP"/>
    </source>
</evidence>
<gene>
    <name evidence="4" type="ORF">CWB96_19135</name>
    <name evidence="3" type="ORF">CWB97_13385</name>
</gene>
<keyword evidence="5" id="KW-1185">Reference proteome</keyword>
<dbReference type="EMBL" id="PNCK01000046">
    <property type="protein sequence ID" value="TMP41948.1"/>
    <property type="molecule type" value="Genomic_DNA"/>
</dbReference>
<dbReference type="NCBIfam" id="NF033857">
    <property type="entry name" value="BPSL0067_fam"/>
    <property type="match status" value="1"/>
</dbReference>
<evidence type="ECO:0000313" key="5">
    <source>
        <dbReference type="Proteomes" id="UP000305730"/>
    </source>
</evidence>
<reference evidence="6" key="2">
    <citation type="submission" date="2019-06" db="EMBL/GenBank/DDBJ databases">
        <title>Co-occurence of chitin degradation, pigmentation and bioactivity in marine Pseudoalteromonas.</title>
        <authorList>
            <person name="Sonnenschein E.C."/>
            <person name="Bech P.K."/>
        </authorList>
    </citation>
    <scope>NUCLEOTIDE SEQUENCE [LARGE SCALE GENOMIC DNA]</scope>
    <source>
        <strain evidence="6">S2231</strain>
    </source>
</reference>
<dbReference type="AlphaFoldDB" id="A0A5S3XJL0"/>
<feature type="domain" description="Peptidase C51" evidence="2">
    <location>
        <begin position="82"/>
        <end position="208"/>
    </location>
</feature>
<evidence type="ECO:0000259" key="2">
    <source>
        <dbReference type="PROSITE" id="PS50911"/>
    </source>
</evidence>
<feature type="signal peptide" evidence="1">
    <location>
        <begin position="1"/>
        <end position="21"/>
    </location>
</feature>
<dbReference type="EMBL" id="PNCL01000122">
    <property type="protein sequence ID" value="TMP54505.1"/>
    <property type="molecule type" value="Genomic_DNA"/>
</dbReference>
<dbReference type="Proteomes" id="UP000305730">
    <property type="component" value="Unassembled WGS sequence"/>
</dbReference>
<dbReference type="Proteomes" id="UP000307706">
    <property type="component" value="Unassembled WGS sequence"/>
</dbReference>
<dbReference type="RefSeq" id="WP_138597398.1">
    <property type="nucleotide sequence ID" value="NZ_PNCK01000046.1"/>
</dbReference>
<evidence type="ECO:0000313" key="6">
    <source>
        <dbReference type="Proteomes" id="UP000307706"/>
    </source>
</evidence>
<reference evidence="4" key="3">
    <citation type="submission" date="2019-09" db="EMBL/GenBank/DDBJ databases">
        <title>Co-occurence of chitin degradation, pigmentation and bioactivity in marine Pseudoalteromonas.</title>
        <authorList>
            <person name="Sonnenschein E.C."/>
            <person name="Bech P.K."/>
        </authorList>
    </citation>
    <scope>NUCLEOTIDE SEQUENCE</scope>
    <source>
        <strain evidence="4">S2231</strain>
        <strain evidence="3 5">S2233</strain>
    </source>
</reference>
<dbReference type="InterPro" id="IPR047746">
    <property type="entry name" value="Dae2/Tae2-like"/>
</dbReference>
<reference evidence="5 6" key="1">
    <citation type="submission" date="2017-12" db="EMBL/GenBank/DDBJ databases">
        <authorList>
            <person name="Paulsen S."/>
            <person name="Gram L.K."/>
        </authorList>
    </citation>
    <scope>NUCLEOTIDE SEQUENCE [LARGE SCALE GENOMIC DNA]</scope>
    <source>
        <strain evidence="4 6">S2231</strain>
        <strain evidence="3 5">S2233</strain>
    </source>
</reference>
<sequence length="212" mass="23979">MKLIKSLLFLFVIIQSQGLYAQDYKFATLKPGVKNDLESLISNPNNFSRETDHVFGGSILYLKYTNNIANVFKKYGSTSASKHDSRYITSLNDLISVGESFDTYFQCVQFIRALSDAEHTSHWRWSGAKLNSSMYLKWRVIAKFKSNGKYWQPGDSKPYGHVAIAIGSNSNGVYVIDQNWEGNGTADYGKVSVHLLPWHEAENYSLLTVPKT</sequence>
<keyword evidence="1" id="KW-0732">Signal</keyword>
<dbReference type="OrthoDB" id="9898127at2"/>
<dbReference type="Gene3D" id="3.90.1720.10">
    <property type="entry name" value="endopeptidase domain like (from Nostoc punctiforme)"/>
    <property type="match status" value="1"/>
</dbReference>
<dbReference type="SUPFAM" id="SSF54001">
    <property type="entry name" value="Cysteine proteinases"/>
    <property type="match status" value="1"/>
</dbReference>
<comment type="caution">
    <text evidence="4">The sequence shown here is derived from an EMBL/GenBank/DDBJ whole genome shotgun (WGS) entry which is preliminary data.</text>
</comment>
<name>A0A5S3XJL0_9GAMM</name>
<dbReference type="InterPro" id="IPR007921">
    <property type="entry name" value="CHAP_dom"/>
</dbReference>
<accession>A0A5S3XJL0</accession>
<evidence type="ECO:0000313" key="3">
    <source>
        <dbReference type="EMBL" id="TMP41948.1"/>
    </source>
</evidence>
<organism evidence="4 6">
    <name type="scientific">Pseudoalteromonas citrea</name>
    <dbReference type="NCBI Taxonomy" id="43655"/>
    <lineage>
        <taxon>Bacteria</taxon>
        <taxon>Pseudomonadati</taxon>
        <taxon>Pseudomonadota</taxon>
        <taxon>Gammaproteobacteria</taxon>
        <taxon>Alteromonadales</taxon>
        <taxon>Pseudoalteromonadaceae</taxon>
        <taxon>Pseudoalteromonas</taxon>
    </lineage>
</organism>
<proteinExistence type="predicted"/>
<dbReference type="PROSITE" id="PS50911">
    <property type="entry name" value="CHAP"/>
    <property type="match status" value="1"/>
</dbReference>
<protein>
    <recommendedName>
        <fullName evidence="2">Peptidase C51 domain-containing protein</fullName>
    </recommendedName>
</protein>
<dbReference type="InterPro" id="IPR038765">
    <property type="entry name" value="Papain-like_cys_pep_sf"/>
</dbReference>
<evidence type="ECO:0000313" key="4">
    <source>
        <dbReference type="EMBL" id="TMP54505.1"/>
    </source>
</evidence>
<feature type="chain" id="PRO_5024327311" description="Peptidase C51 domain-containing protein" evidence="1">
    <location>
        <begin position="22"/>
        <end position="212"/>
    </location>
</feature>